<reference evidence="5" key="1">
    <citation type="journal article" date="2016" name="Gigascience">
        <title>De novo construction of an expanded transcriptome assembly for the western tarnished plant bug, Lygus hesperus.</title>
        <authorList>
            <person name="Tassone E.E."/>
            <person name="Geib S.M."/>
            <person name="Hall B."/>
            <person name="Fabrick J.A."/>
            <person name="Brent C.S."/>
            <person name="Hull J.J."/>
        </authorList>
    </citation>
    <scope>NUCLEOTIDE SEQUENCE</scope>
</reference>
<dbReference type="Gene3D" id="3.40.470.10">
    <property type="entry name" value="Uracil-DNA glycosylase-like domain"/>
    <property type="match status" value="1"/>
</dbReference>
<sequence length="180" mass="20236">KIPFGESSSVRDFLSLVGSVRTPHSFHPSRPILGLSCTRSEVSGKRFWGLASLLSAGDPQLFFEHSFVYNYFPFCLLDEKGKNVTPPELKGLEVGVKEYIEQTCDASLIDVLKLLQVEVIIAIGRYAQTKVQGLVKKSNLPQQVVYMPHPSPRNPASNRNWLETAKHVIVENNLAQYFYI</sequence>
<dbReference type="GO" id="GO:0017065">
    <property type="term" value="F:single-strand selective uracil DNA N-glycosylase activity"/>
    <property type="evidence" value="ECO:0007669"/>
    <property type="project" value="InterPro"/>
</dbReference>
<dbReference type="AlphaFoldDB" id="A0A146LTY4"/>
<evidence type="ECO:0000256" key="4">
    <source>
        <dbReference type="ARBA" id="ARBA00023204"/>
    </source>
</evidence>
<dbReference type="EMBL" id="GDHC01007455">
    <property type="protein sequence ID" value="JAQ11174.1"/>
    <property type="molecule type" value="Transcribed_RNA"/>
</dbReference>
<gene>
    <name evidence="5" type="primary">SMUG1_2</name>
    <name evidence="5" type="ORF">g.59952</name>
</gene>
<dbReference type="GO" id="GO:0003677">
    <property type="term" value="F:DNA binding"/>
    <property type="evidence" value="ECO:0007669"/>
    <property type="project" value="UniProtKB-KW"/>
</dbReference>
<dbReference type="InterPro" id="IPR039134">
    <property type="entry name" value="SMUG1"/>
</dbReference>
<dbReference type="PANTHER" id="PTHR13235">
    <property type="entry name" value="SINGLE-STRAND SELECTIVE MONOFUNCTIONAL URACIL DNA GLYCOSYLASE"/>
    <property type="match status" value="1"/>
</dbReference>
<evidence type="ECO:0000256" key="1">
    <source>
        <dbReference type="ARBA" id="ARBA00022763"/>
    </source>
</evidence>
<keyword evidence="4" id="KW-0234">DNA repair</keyword>
<proteinExistence type="predicted"/>
<evidence type="ECO:0000313" key="5">
    <source>
        <dbReference type="EMBL" id="JAQ11174.1"/>
    </source>
</evidence>
<keyword evidence="3" id="KW-0238">DNA-binding</keyword>
<dbReference type="InterPro" id="IPR036895">
    <property type="entry name" value="Uracil-DNA_glycosylase-like_sf"/>
</dbReference>
<keyword evidence="2" id="KW-0378">Hydrolase</keyword>
<dbReference type="PANTHER" id="PTHR13235:SF2">
    <property type="entry name" value="SINGLE-STRAND SELECTIVE MONOFUNCTIONAL URACIL DNA GLYCOSYLASE"/>
    <property type="match status" value="1"/>
</dbReference>
<evidence type="ECO:0000256" key="2">
    <source>
        <dbReference type="ARBA" id="ARBA00022801"/>
    </source>
</evidence>
<dbReference type="GO" id="GO:0006284">
    <property type="term" value="P:base-excision repair"/>
    <property type="evidence" value="ECO:0007669"/>
    <property type="project" value="InterPro"/>
</dbReference>
<evidence type="ECO:0000256" key="3">
    <source>
        <dbReference type="ARBA" id="ARBA00023125"/>
    </source>
</evidence>
<accession>A0A146LTY4</accession>
<dbReference type="SUPFAM" id="SSF52141">
    <property type="entry name" value="Uracil-DNA glycosylase-like"/>
    <property type="match status" value="1"/>
</dbReference>
<feature type="non-terminal residue" evidence="5">
    <location>
        <position position="1"/>
    </location>
</feature>
<dbReference type="GO" id="GO:0000703">
    <property type="term" value="F:oxidized pyrimidine nucleobase lesion DNA N-glycosylase activity"/>
    <property type="evidence" value="ECO:0007669"/>
    <property type="project" value="TreeGrafter"/>
</dbReference>
<name>A0A146LTY4_LYGHE</name>
<keyword evidence="1" id="KW-0227">DNA damage</keyword>
<organism evidence="5">
    <name type="scientific">Lygus hesperus</name>
    <name type="common">Western plant bug</name>
    <dbReference type="NCBI Taxonomy" id="30085"/>
    <lineage>
        <taxon>Eukaryota</taxon>
        <taxon>Metazoa</taxon>
        <taxon>Ecdysozoa</taxon>
        <taxon>Arthropoda</taxon>
        <taxon>Hexapoda</taxon>
        <taxon>Insecta</taxon>
        <taxon>Pterygota</taxon>
        <taxon>Neoptera</taxon>
        <taxon>Paraneoptera</taxon>
        <taxon>Hemiptera</taxon>
        <taxon>Heteroptera</taxon>
        <taxon>Panheteroptera</taxon>
        <taxon>Cimicomorpha</taxon>
        <taxon>Miridae</taxon>
        <taxon>Mirini</taxon>
        <taxon>Lygus</taxon>
    </lineage>
</organism>
<protein>
    <submittedName>
        <fullName evidence="5">Single-strand selective monofunctional uracil DNA glycosylase</fullName>
    </submittedName>
</protein>